<feature type="non-terminal residue" evidence="4">
    <location>
        <position position="1"/>
    </location>
</feature>
<evidence type="ECO:0000313" key="4">
    <source>
        <dbReference type="EMBL" id="NEE17966.1"/>
    </source>
</evidence>
<dbReference type="GO" id="GO:0043041">
    <property type="term" value="P:amino acid activation for nonribosomal peptide biosynthetic process"/>
    <property type="evidence" value="ECO:0007669"/>
    <property type="project" value="TreeGrafter"/>
</dbReference>
<name>A0A6G3XJJ1_9ACTN</name>
<dbReference type="InterPro" id="IPR009081">
    <property type="entry name" value="PP-bd_ACP"/>
</dbReference>
<reference evidence="4" key="1">
    <citation type="submission" date="2020-01" db="EMBL/GenBank/DDBJ databases">
        <title>Insect and environment-associated Actinomycetes.</title>
        <authorList>
            <person name="Currrie C."/>
            <person name="Chevrette M."/>
            <person name="Carlson C."/>
            <person name="Stubbendieck R."/>
            <person name="Wendt-Pienkowski E."/>
        </authorList>
    </citation>
    <scope>NUCLEOTIDE SEQUENCE</scope>
    <source>
        <strain evidence="4">SID7499</strain>
    </source>
</reference>
<gene>
    <name evidence="4" type="ORF">G3M58_67330</name>
</gene>
<dbReference type="SMART" id="SM00824">
    <property type="entry name" value="PKS_TE"/>
    <property type="match status" value="1"/>
</dbReference>
<dbReference type="Gene3D" id="1.10.1200.10">
    <property type="entry name" value="ACP-like"/>
    <property type="match status" value="1"/>
</dbReference>
<dbReference type="GO" id="GO:0044550">
    <property type="term" value="P:secondary metabolite biosynthetic process"/>
    <property type="evidence" value="ECO:0007669"/>
    <property type="project" value="TreeGrafter"/>
</dbReference>
<dbReference type="InterPro" id="IPR006162">
    <property type="entry name" value="Ppantetheine_attach_site"/>
</dbReference>
<dbReference type="InterPro" id="IPR001031">
    <property type="entry name" value="Thioesterase"/>
</dbReference>
<evidence type="ECO:0000259" key="3">
    <source>
        <dbReference type="PROSITE" id="PS50075"/>
    </source>
</evidence>
<dbReference type="PANTHER" id="PTHR45527:SF1">
    <property type="entry name" value="FATTY ACID SYNTHASE"/>
    <property type="match status" value="1"/>
</dbReference>
<dbReference type="Pfam" id="PF00975">
    <property type="entry name" value="Thioesterase"/>
    <property type="match status" value="1"/>
</dbReference>
<dbReference type="GO" id="GO:0017000">
    <property type="term" value="P:antibiotic biosynthetic process"/>
    <property type="evidence" value="ECO:0007669"/>
    <property type="project" value="UniProtKB-ARBA"/>
</dbReference>
<sequence length="327" mass="34991">AALPAPRAEEGDRPHEEPVTLYEISLARHWKTLLGREQIGLEDDFFELGGSSIKLIELLHHLRTEFGVGVPVSRLYQVTTLHGMAATVEDVLLGTTADELPSLTFNAGQAPALFCFPPAGGHGLVYRGLAAQLPDYTVTGFNYLPGDDKVTRYADLVEATRPDGPYLLLGYSLGGNLAFETAKELERRGRRVDHVVILDSRRILTAYEPDASGIAAFESELADHVRKHTGSDAVAHETLTHAAEYLAFCGRTPNTGTVAAAVSVITDEEKAALYAAGEHGTWHGSSTGATAVLRGSGVHADMLDAKHLPRNAELVRSVLKGDAAHGG</sequence>
<feature type="domain" description="Carrier" evidence="3">
    <location>
        <begin position="17"/>
        <end position="92"/>
    </location>
</feature>
<dbReference type="GO" id="GO:0031177">
    <property type="term" value="F:phosphopantetheine binding"/>
    <property type="evidence" value="ECO:0007669"/>
    <property type="project" value="InterPro"/>
</dbReference>
<keyword evidence="2" id="KW-0597">Phosphoprotein</keyword>
<dbReference type="InterPro" id="IPR020806">
    <property type="entry name" value="PKS_PP-bd"/>
</dbReference>
<evidence type="ECO:0000256" key="1">
    <source>
        <dbReference type="ARBA" id="ARBA00022450"/>
    </source>
</evidence>
<dbReference type="Gene3D" id="3.40.50.1820">
    <property type="entry name" value="alpha/beta hydrolase"/>
    <property type="match status" value="1"/>
</dbReference>
<organism evidence="4">
    <name type="scientific">Streptomyces sp. SID7499</name>
    <dbReference type="NCBI Taxonomy" id="2706086"/>
    <lineage>
        <taxon>Bacteria</taxon>
        <taxon>Bacillati</taxon>
        <taxon>Actinomycetota</taxon>
        <taxon>Actinomycetes</taxon>
        <taxon>Kitasatosporales</taxon>
        <taxon>Streptomycetaceae</taxon>
        <taxon>Streptomyces</taxon>
    </lineage>
</organism>
<dbReference type="PROSITE" id="PS50075">
    <property type="entry name" value="CARRIER"/>
    <property type="match status" value="1"/>
</dbReference>
<accession>A0A6G3XJJ1</accession>
<dbReference type="GO" id="GO:0005737">
    <property type="term" value="C:cytoplasm"/>
    <property type="evidence" value="ECO:0007669"/>
    <property type="project" value="TreeGrafter"/>
</dbReference>
<dbReference type="Pfam" id="PF00550">
    <property type="entry name" value="PP-binding"/>
    <property type="match status" value="1"/>
</dbReference>
<dbReference type="EMBL" id="JAAGMN010007018">
    <property type="protein sequence ID" value="NEE17966.1"/>
    <property type="molecule type" value="Genomic_DNA"/>
</dbReference>
<proteinExistence type="predicted"/>
<dbReference type="AlphaFoldDB" id="A0A6G3XJJ1"/>
<dbReference type="InterPro" id="IPR029058">
    <property type="entry name" value="AB_hydrolase_fold"/>
</dbReference>
<dbReference type="PANTHER" id="PTHR45527">
    <property type="entry name" value="NONRIBOSOMAL PEPTIDE SYNTHETASE"/>
    <property type="match status" value="1"/>
</dbReference>
<dbReference type="InterPro" id="IPR020802">
    <property type="entry name" value="TesA-like"/>
</dbReference>
<dbReference type="InterPro" id="IPR036736">
    <property type="entry name" value="ACP-like_sf"/>
</dbReference>
<keyword evidence="1" id="KW-0596">Phosphopantetheine</keyword>
<dbReference type="PROSITE" id="PS00012">
    <property type="entry name" value="PHOSPHOPANTETHEINE"/>
    <property type="match status" value="1"/>
</dbReference>
<dbReference type="SUPFAM" id="SSF53474">
    <property type="entry name" value="alpha/beta-Hydrolases"/>
    <property type="match status" value="1"/>
</dbReference>
<dbReference type="SMART" id="SM00823">
    <property type="entry name" value="PKS_PP"/>
    <property type="match status" value="1"/>
</dbReference>
<protein>
    <submittedName>
        <fullName evidence="4">Non-ribosomal peptide synthetase</fullName>
    </submittedName>
</protein>
<evidence type="ECO:0000256" key="2">
    <source>
        <dbReference type="ARBA" id="ARBA00022553"/>
    </source>
</evidence>
<dbReference type="SUPFAM" id="SSF47336">
    <property type="entry name" value="ACP-like"/>
    <property type="match status" value="1"/>
</dbReference>
<dbReference type="Gene3D" id="1.10.287.490">
    <property type="entry name" value="Helix hairpin bin"/>
    <property type="match status" value="1"/>
</dbReference>
<comment type="caution">
    <text evidence="4">The sequence shown here is derived from an EMBL/GenBank/DDBJ whole genome shotgun (WGS) entry which is preliminary data.</text>
</comment>